<name>A0A1I4H8C1_9HYPH</name>
<keyword evidence="1" id="KW-0175">Coiled coil</keyword>
<evidence type="ECO:0000256" key="1">
    <source>
        <dbReference type="SAM" id="Coils"/>
    </source>
</evidence>
<proteinExistence type="predicted"/>
<evidence type="ECO:0000313" key="3">
    <source>
        <dbReference type="EMBL" id="SFL38484.1"/>
    </source>
</evidence>
<feature type="region of interest" description="Disordered" evidence="2">
    <location>
        <begin position="160"/>
        <end position="238"/>
    </location>
</feature>
<feature type="compositionally biased region" description="Low complexity" evidence="2">
    <location>
        <begin position="171"/>
        <end position="197"/>
    </location>
</feature>
<keyword evidence="4" id="KW-1185">Reference proteome</keyword>
<evidence type="ECO:0000256" key="2">
    <source>
        <dbReference type="SAM" id="MobiDB-lite"/>
    </source>
</evidence>
<evidence type="ECO:0000313" key="4">
    <source>
        <dbReference type="Proteomes" id="UP000199048"/>
    </source>
</evidence>
<dbReference type="RefSeq" id="WP_139234046.1">
    <property type="nucleotide sequence ID" value="NZ_FOTK01000004.1"/>
</dbReference>
<accession>A0A1I4H8C1</accession>
<dbReference type="EMBL" id="FOTK01000004">
    <property type="protein sequence ID" value="SFL38484.1"/>
    <property type="molecule type" value="Genomic_DNA"/>
</dbReference>
<protein>
    <submittedName>
        <fullName evidence="3">Uncharacterized protein</fullName>
    </submittedName>
</protein>
<feature type="compositionally biased region" description="Polar residues" evidence="2">
    <location>
        <begin position="160"/>
        <end position="170"/>
    </location>
</feature>
<sequence>MVGSVNRVAAIEGPQRPAAHKPASPETAADAHGTAQEGKAGAEPDEEDAPLAPSDRLGYAKLSQISSVLTTLASARTSQRDVAAFALQEAERKLRRLKAEALAAVVSGDRKAAALIAQDLAKVAREIADAARDYAAAGGEPGITAASLAEVTAAIDMGTASGQDATSSETPQAASSAPADDAGAVAAQSHAAADDPSAAPPHPASGDAEQPRSLPEDEAYPGTRLRQGSGGQGDATFEADVRRLLDEAAASKRAMERVLHGQPVLPDATSPVIETRSALQTGLATLVTRPTAQGRVRV</sequence>
<dbReference type="OrthoDB" id="7987864at2"/>
<reference evidence="4" key="1">
    <citation type="submission" date="2016-10" db="EMBL/GenBank/DDBJ databases">
        <authorList>
            <person name="Varghese N."/>
            <person name="Submissions S."/>
        </authorList>
    </citation>
    <scope>NUCLEOTIDE SEQUENCE [LARGE SCALE GENOMIC DNA]</scope>
    <source>
        <strain evidence="4">BL36</strain>
    </source>
</reference>
<dbReference type="AlphaFoldDB" id="A0A1I4H8C1"/>
<organism evidence="3 4">
    <name type="scientific">Methylobacterium pseudosasicola</name>
    <dbReference type="NCBI Taxonomy" id="582667"/>
    <lineage>
        <taxon>Bacteria</taxon>
        <taxon>Pseudomonadati</taxon>
        <taxon>Pseudomonadota</taxon>
        <taxon>Alphaproteobacteria</taxon>
        <taxon>Hyphomicrobiales</taxon>
        <taxon>Methylobacteriaceae</taxon>
        <taxon>Methylobacterium</taxon>
    </lineage>
</organism>
<gene>
    <name evidence="3" type="ORF">SAMN05192568_100488</name>
</gene>
<feature type="region of interest" description="Disordered" evidence="2">
    <location>
        <begin position="1"/>
        <end position="56"/>
    </location>
</feature>
<dbReference type="Proteomes" id="UP000199048">
    <property type="component" value="Unassembled WGS sequence"/>
</dbReference>
<feature type="coiled-coil region" evidence="1">
    <location>
        <begin position="80"/>
        <end position="107"/>
    </location>
</feature>